<accession>A0A1F7F7E2</accession>
<feature type="modified residue" description="4-aspartylphosphate" evidence="1">
    <location>
        <position position="59"/>
    </location>
</feature>
<dbReference type="PROSITE" id="PS50110">
    <property type="entry name" value="RESPONSE_REGULATORY"/>
    <property type="match status" value="1"/>
</dbReference>
<feature type="domain" description="GGDEF" evidence="3">
    <location>
        <begin position="190"/>
        <end position="327"/>
    </location>
</feature>
<evidence type="ECO:0000259" key="3">
    <source>
        <dbReference type="PROSITE" id="PS50887"/>
    </source>
</evidence>
<dbReference type="Gene3D" id="3.40.50.2300">
    <property type="match status" value="1"/>
</dbReference>
<dbReference type="GO" id="GO:0005886">
    <property type="term" value="C:plasma membrane"/>
    <property type="evidence" value="ECO:0007669"/>
    <property type="project" value="TreeGrafter"/>
</dbReference>
<feature type="domain" description="Response regulatory" evidence="2">
    <location>
        <begin position="2"/>
        <end position="126"/>
    </location>
</feature>
<dbReference type="GO" id="GO:1902201">
    <property type="term" value="P:negative regulation of bacterial-type flagellum-dependent cell motility"/>
    <property type="evidence" value="ECO:0007669"/>
    <property type="project" value="TreeGrafter"/>
</dbReference>
<dbReference type="Pfam" id="PF00072">
    <property type="entry name" value="Response_reg"/>
    <property type="match status" value="1"/>
</dbReference>
<sequence>MNIMLISDSPELGAQLQDLLKGAATHVLRTVKSVAEAINLLGVDFPAESAPAIDLFLADDQASGVNGIQVCLRLKSVPRLRAIPVILLTANRHAGKLQEAFDAGVADFITQPFNTTELLVRVRSVLRLKQEMDARVKREKELLKLSSNLSEINYTLSRLSSTDVLTGIANRSRLDQFLDREWKCAIRESTPISFLLIDIDRFTVFNSKLGHEQGDECFITVAGVLDLSLKRPGDLAARFNGGMLAAALTHTDSKGAATMAELLRLAVLMLAIKHPESSLSQFVTVTIGAATANPGKDDSHLSLIVAAEQALYDAKQEGRNCSRHKLIAR</sequence>
<keyword evidence="1" id="KW-0597">Phosphoprotein</keyword>
<dbReference type="EMBL" id="MFYX01000105">
    <property type="protein sequence ID" value="OGK02590.1"/>
    <property type="molecule type" value="Genomic_DNA"/>
</dbReference>
<dbReference type="PROSITE" id="PS50887">
    <property type="entry name" value="GGDEF"/>
    <property type="match status" value="1"/>
</dbReference>
<name>A0A1F7F7E2_UNCRA</name>
<dbReference type="CDD" id="cd01949">
    <property type="entry name" value="GGDEF"/>
    <property type="match status" value="1"/>
</dbReference>
<dbReference type="AlphaFoldDB" id="A0A1F7F7E2"/>
<evidence type="ECO:0000259" key="2">
    <source>
        <dbReference type="PROSITE" id="PS50110"/>
    </source>
</evidence>
<dbReference type="GO" id="GO:0052621">
    <property type="term" value="F:diguanylate cyclase activity"/>
    <property type="evidence" value="ECO:0007669"/>
    <property type="project" value="TreeGrafter"/>
</dbReference>
<evidence type="ECO:0000256" key="1">
    <source>
        <dbReference type="PROSITE-ProRule" id="PRU00169"/>
    </source>
</evidence>
<dbReference type="NCBIfam" id="TIGR00254">
    <property type="entry name" value="GGDEF"/>
    <property type="match status" value="1"/>
</dbReference>
<organism evidence="4 5">
    <name type="scientific">Candidatus Raymondbacteria bacterium RIFOXYD12_FULL_49_13</name>
    <dbReference type="NCBI Taxonomy" id="1817890"/>
    <lineage>
        <taxon>Bacteria</taxon>
        <taxon>Raymondiibacteriota</taxon>
    </lineage>
</organism>
<evidence type="ECO:0008006" key="6">
    <source>
        <dbReference type="Google" id="ProtNLM"/>
    </source>
</evidence>
<dbReference type="SUPFAM" id="SSF52172">
    <property type="entry name" value="CheY-like"/>
    <property type="match status" value="1"/>
</dbReference>
<dbReference type="InterPro" id="IPR011006">
    <property type="entry name" value="CheY-like_superfamily"/>
</dbReference>
<dbReference type="PANTHER" id="PTHR45138">
    <property type="entry name" value="REGULATORY COMPONENTS OF SENSORY TRANSDUCTION SYSTEM"/>
    <property type="match status" value="1"/>
</dbReference>
<evidence type="ECO:0000313" key="4">
    <source>
        <dbReference type="EMBL" id="OGK02590.1"/>
    </source>
</evidence>
<dbReference type="SMART" id="SM00267">
    <property type="entry name" value="GGDEF"/>
    <property type="match status" value="1"/>
</dbReference>
<reference evidence="4 5" key="1">
    <citation type="journal article" date="2016" name="Nat. Commun.">
        <title>Thousands of microbial genomes shed light on interconnected biogeochemical processes in an aquifer system.</title>
        <authorList>
            <person name="Anantharaman K."/>
            <person name="Brown C.T."/>
            <person name="Hug L.A."/>
            <person name="Sharon I."/>
            <person name="Castelle C.J."/>
            <person name="Probst A.J."/>
            <person name="Thomas B.C."/>
            <person name="Singh A."/>
            <person name="Wilkins M.J."/>
            <person name="Karaoz U."/>
            <person name="Brodie E.L."/>
            <person name="Williams K.H."/>
            <person name="Hubbard S.S."/>
            <person name="Banfield J.F."/>
        </authorList>
    </citation>
    <scope>NUCLEOTIDE SEQUENCE [LARGE SCALE GENOMIC DNA]</scope>
</reference>
<dbReference type="SUPFAM" id="SSF55073">
    <property type="entry name" value="Nucleotide cyclase"/>
    <property type="match status" value="1"/>
</dbReference>
<dbReference type="GO" id="GO:0043709">
    <property type="term" value="P:cell adhesion involved in single-species biofilm formation"/>
    <property type="evidence" value="ECO:0007669"/>
    <property type="project" value="TreeGrafter"/>
</dbReference>
<protein>
    <recommendedName>
        <fullName evidence="6">Diguanylate cyclase response regulator</fullName>
    </recommendedName>
</protein>
<dbReference type="InterPro" id="IPR043128">
    <property type="entry name" value="Rev_trsase/Diguanyl_cyclase"/>
</dbReference>
<gene>
    <name evidence="4" type="ORF">A2519_12305</name>
</gene>
<dbReference type="InterPro" id="IPR000160">
    <property type="entry name" value="GGDEF_dom"/>
</dbReference>
<dbReference type="Pfam" id="PF00990">
    <property type="entry name" value="GGDEF"/>
    <property type="match status" value="1"/>
</dbReference>
<dbReference type="SMART" id="SM00448">
    <property type="entry name" value="REC"/>
    <property type="match status" value="1"/>
</dbReference>
<evidence type="ECO:0000313" key="5">
    <source>
        <dbReference type="Proteomes" id="UP000179243"/>
    </source>
</evidence>
<proteinExistence type="predicted"/>
<dbReference type="InterPro" id="IPR001789">
    <property type="entry name" value="Sig_transdc_resp-reg_receiver"/>
</dbReference>
<dbReference type="InterPro" id="IPR029787">
    <property type="entry name" value="Nucleotide_cyclase"/>
</dbReference>
<dbReference type="GO" id="GO:0000160">
    <property type="term" value="P:phosphorelay signal transduction system"/>
    <property type="evidence" value="ECO:0007669"/>
    <property type="project" value="InterPro"/>
</dbReference>
<dbReference type="InterPro" id="IPR050469">
    <property type="entry name" value="Diguanylate_Cyclase"/>
</dbReference>
<dbReference type="PANTHER" id="PTHR45138:SF9">
    <property type="entry name" value="DIGUANYLATE CYCLASE DGCM-RELATED"/>
    <property type="match status" value="1"/>
</dbReference>
<dbReference type="Proteomes" id="UP000179243">
    <property type="component" value="Unassembled WGS sequence"/>
</dbReference>
<dbReference type="Gene3D" id="3.30.70.270">
    <property type="match status" value="1"/>
</dbReference>
<comment type="caution">
    <text evidence="4">The sequence shown here is derived from an EMBL/GenBank/DDBJ whole genome shotgun (WGS) entry which is preliminary data.</text>
</comment>